<dbReference type="PANTHER" id="PTHR35936:SF17">
    <property type="entry name" value="ARGININE-BINDING EXTRACELLULAR PROTEIN ARTP"/>
    <property type="match status" value="1"/>
</dbReference>
<dbReference type="PANTHER" id="PTHR35936">
    <property type="entry name" value="MEMBRANE-BOUND LYTIC MUREIN TRANSGLYCOSYLASE F"/>
    <property type="match status" value="1"/>
</dbReference>
<proteinExistence type="predicted"/>
<evidence type="ECO:0000259" key="3">
    <source>
        <dbReference type="SMART" id="SM00062"/>
    </source>
</evidence>
<feature type="domain" description="Solute-binding protein family 3/N-terminal" evidence="3">
    <location>
        <begin position="118"/>
        <end position="358"/>
    </location>
</feature>
<dbReference type="Pfam" id="PF00497">
    <property type="entry name" value="SBP_bac_3"/>
    <property type="match status" value="1"/>
</dbReference>
<evidence type="ECO:0000256" key="1">
    <source>
        <dbReference type="ARBA" id="ARBA00022729"/>
    </source>
</evidence>
<feature type="region of interest" description="Disordered" evidence="2">
    <location>
        <begin position="1"/>
        <end position="38"/>
    </location>
</feature>
<reference evidence="4" key="1">
    <citation type="journal article" date="2014" name="Int. J. Syst. Evol. Microbiol.">
        <title>Complete genome sequence of Corynebacterium casei LMG S-19264T (=DSM 44701T), isolated from a smear-ripened cheese.</title>
        <authorList>
            <consortium name="US DOE Joint Genome Institute (JGI-PGF)"/>
            <person name="Walter F."/>
            <person name="Albersmeier A."/>
            <person name="Kalinowski J."/>
            <person name="Ruckert C."/>
        </authorList>
    </citation>
    <scope>NUCLEOTIDE SEQUENCE</scope>
    <source>
        <strain evidence="4">JCM 4637</strain>
    </source>
</reference>
<protein>
    <recommendedName>
        <fullName evidence="3">Solute-binding protein family 3/N-terminal domain-containing protein</fullName>
    </recommendedName>
</protein>
<reference evidence="4" key="2">
    <citation type="submission" date="2020-09" db="EMBL/GenBank/DDBJ databases">
        <authorList>
            <person name="Sun Q."/>
            <person name="Ohkuma M."/>
        </authorList>
    </citation>
    <scope>NUCLEOTIDE SEQUENCE</scope>
    <source>
        <strain evidence="4">JCM 4637</strain>
    </source>
</reference>
<dbReference type="SUPFAM" id="SSF53850">
    <property type="entry name" value="Periplasmic binding protein-like II"/>
    <property type="match status" value="1"/>
</dbReference>
<keyword evidence="1" id="KW-0732">Signal</keyword>
<dbReference type="EMBL" id="BMVC01000001">
    <property type="protein sequence ID" value="GHC76714.1"/>
    <property type="molecule type" value="Genomic_DNA"/>
</dbReference>
<dbReference type="InterPro" id="IPR001638">
    <property type="entry name" value="Solute-binding_3/MltF_N"/>
</dbReference>
<dbReference type="AlphaFoldDB" id="A0A918WRY4"/>
<dbReference type="CDD" id="cd01004">
    <property type="entry name" value="PBP2_MidA_like"/>
    <property type="match status" value="1"/>
</dbReference>
<organism evidence="4 5">
    <name type="scientific">Streptomyces finlayi</name>
    <dbReference type="NCBI Taxonomy" id="67296"/>
    <lineage>
        <taxon>Bacteria</taxon>
        <taxon>Bacillati</taxon>
        <taxon>Actinomycetota</taxon>
        <taxon>Actinomycetes</taxon>
        <taxon>Kitasatosporales</taxon>
        <taxon>Streptomycetaceae</taxon>
        <taxon>Streptomyces</taxon>
    </lineage>
</organism>
<accession>A0A918WRY4</accession>
<name>A0A918WRY4_9ACTN</name>
<evidence type="ECO:0000313" key="5">
    <source>
        <dbReference type="Proteomes" id="UP000638353"/>
    </source>
</evidence>
<dbReference type="Gene3D" id="3.40.190.10">
    <property type="entry name" value="Periplasmic binding protein-like II"/>
    <property type="match status" value="2"/>
</dbReference>
<dbReference type="SMART" id="SM00062">
    <property type="entry name" value="PBPb"/>
    <property type="match status" value="1"/>
</dbReference>
<dbReference type="Proteomes" id="UP000638353">
    <property type="component" value="Unassembled WGS sequence"/>
</dbReference>
<evidence type="ECO:0000256" key="2">
    <source>
        <dbReference type="SAM" id="MobiDB-lite"/>
    </source>
</evidence>
<comment type="caution">
    <text evidence="4">The sequence shown here is derived from an EMBL/GenBank/DDBJ whole genome shotgun (WGS) entry which is preliminary data.</text>
</comment>
<gene>
    <name evidence="4" type="ORF">GCM10010334_00580</name>
</gene>
<sequence length="370" mass="38546">MPTSHLVASGRATQSRVLDRRRLPESSGHQAPEKDPGARTLTLICRRTLMTARTPRRSAARSRIAAVGALAVAGALVLTGCGDQTKAKDPAPAGSDGKSAAGAPLANLVPKEIAAKGVIKVGSDISYAPVEFKDKDGKVVGIDPDIAAALGKQLGVKFEFENGDFDALVTGLRAKRYDLLMSAMTDTKDRQEGTEDGKKVGEGVDFVDYYTAGVSLYTPKGKTQNIKSWDDLCGKKIVVQRGTVSADLAKAQSEKCEKAGKGKITVEAFTTDQQAQTRLRSGGADAGSSDSPVTAYAVKTSGGGNDFEKVGEDVDAAPYGIAISKQNKDLTKAIEAALKAIIANGDYKKALANWGGEAGAVTDVKINGGS</sequence>
<evidence type="ECO:0000313" key="4">
    <source>
        <dbReference type="EMBL" id="GHC76714.1"/>
    </source>
</evidence>